<evidence type="ECO:0000313" key="1">
    <source>
        <dbReference type="EMBL" id="CAH6719812.1"/>
    </source>
</evidence>
<accession>A0ACA9Y4A3</accession>
<name>A0ACA9Y4A3_9ASCO</name>
<sequence length="454" mass="53637">MNEVWETKRCKRVVRPLLSKIHSLTQLVIKSPSTLDITIQPKFTTSSNIHCKPSNSHHRLKCLKPHITLELYGYYEELFYIFQQIMTSLNVKGDFTTLASHCSYNIGKAMVLSSRNSYFRLNNSSLFDPNTLPGTIKQYHDTLSPDIDGWLDMESLSTITCKMDLLLGYVIHLLVFNQKILYLIIPTLVHWLYEQSLPRNLKLKYMATYLFHEYWKFNDKYYDNIDPLIITQLTGLDNQVTCFWDLEKIKYWDHLVSSLDIKSTFPDQHYNNLLLNVISSKLDYDLDYIYTKLQDHPQTNNILASVLTKLINRRNKNSIEDLTKLVGVWLGFRDSMIFNSLLPGNEDLFYGIMRFHKYLTNTESQALILLKSFYLDQPQTLSDDPKIIDQLMTFQSIGFLERLPLSHHRDVNDFIFWLVENNMRNCGKRMFLLIYGDYEYYDEVDYLYDTVFNY</sequence>
<reference evidence="1" key="1">
    <citation type="submission" date="2022-06" db="EMBL/GenBank/DDBJ databases">
        <authorList>
            <person name="Legras J.-L."/>
            <person name="Devillers H."/>
            <person name="Grondin C."/>
        </authorList>
    </citation>
    <scope>NUCLEOTIDE SEQUENCE</scope>
    <source>
        <strain evidence="1">CLIB 1444</strain>
    </source>
</reference>
<evidence type="ECO:0000313" key="2">
    <source>
        <dbReference type="Proteomes" id="UP001152531"/>
    </source>
</evidence>
<keyword evidence="2" id="KW-1185">Reference proteome</keyword>
<protein>
    <submittedName>
        <fullName evidence="1">Uncharacterized protein</fullName>
    </submittedName>
</protein>
<organism evidence="1 2">
    <name type="scientific">[Candida] jaroonii</name>
    <dbReference type="NCBI Taxonomy" id="467808"/>
    <lineage>
        <taxon>Eukaryota</taxon>
        <taxon>Fungi</taxon>
        <taxon>Dikarya</taxon>
        <taxon>Ascomycota</taxon>
        <taxon>Saccharomycotina</taxon>
        <taxon>Pichiomycetes</taxon>
        <taxon>Debaryomycetaceae</taxon>
        <taxon>Yamadazyma</taxon>
    </lineage>
</organism>
<gene>
    <name evidence="1" type="ORF">CLIB1444_02S17040</name>
</gene>
<proteinExistence type="predicted"/>
<dbReference type="Proteomes" id="UP001152531">
    <property type="component" value="Unassembled WGS sequence"/>
</dbReference>
<comment type="caution">
    <text evidence="1">The sequence shown here is derived from an EMBL/GenBank/DDBJ whole genome shotgun (WGS) entry which is preliminary data.</text>
</comment>
<dbReference type="EMBL" id="CALSDN010000002">
    <property type="protein sequence ID" value="CAH6719812.1"/>
    <property type="molecule type" value="Genomic_DNA"/>
</dbReference>